<feature type="domain" description="DNA helicase Pif1-like 2B" evidence="2">
    <location>
        <begin position="121"/>
        <end position="166"/>
    </location>
</feature>
<gene>
    <name evidence="3" type="ORF">PR048_020324</name>
</gene>
<dbReference type="InterPro" id="IPR049163">
    <property type="entry name" value="Pif1-like_2B_dom"/>
</dbReference>
<accession>A0ABQ9H601</accession>
<dbReference type="SUPFAM" id="SSF52540">
    <property type="entry name" value="P-loop containing nucleoside triphosphate hydrolases"/>
    <property type="match status" value="1"/>
</dbReference>
<sequence>MRAYLGGDTHKDFPQQLLRLGEGVFPSLNLGTNSAEIIFNETLGQIVHSLQHLIEAVYPGLENLLERDFHWLCSRAIVSPRNDTVNEINNLIIQRVPGQVKTYKSIDTVTNVDDVVHFPQDFLNSLNPSGLPPHELSLKVGTPIMLLRNISPPNMCNGTRLLIKNLKENLIVATILTGPAAGQLANILRIPMIPTDLPISFKRAVSGGRIHPFRGIPLKLAGVGKAMHRASWRQYRRVVMFCEHALSAVMCCRTGSEVCVLVVCLQVMFCEHVLSAVMCCRTGSEVCVSVVCLQVMFCEHVLSAVMCCRTGSEVCVLVVCLQVMFCEHVLSAVMCCRTGSEVCVSVVCLQVMFCEHVLSAVMCCRTGSEVCVLVVCLQVMLALVSMAACLWSVLRLGAAAIPCEEARLRCAYRRGCGMALNKYVIGCSAVLHGDAPVCPEVCQHALIALTSTEEGQHLMTFRCFISPSGSSLSTDISVIVITMADITYSGLEFSSRPQRTTVLLWAAAVSERLACSPPTKANRVQSPARPLPDFRMWESCRTMPLIGGFYRGSPVPLPFHSGAAPFSPLSPSSALKASLLRAAQISSLVTRRRKCPNLITHEAEAEKAAGRDSSLCSTVPPANHRRNTRANGTEDPIENTSTSDNARQSDPLRRGRGDISEALQCTRERVKRGRRVSKLLAARNVRLSGRTLYWDLCNYECMLKRVDTRVTTPGLNSQDTTWCKCCEYEGAATLWVNCNSSSRHRAGKYTDAKWRCGSLDVNILCRLLAARRTMFLFASVVSGVRVYFRCRSSSGYVASEPPPPPHHGRHGPAVMKTFACGSRGASNVAAIYGMPMTGHLGVDEVRARAWPGTWFFVCPWRVAYFPVGHPTIPAVSRLVTFQPHAYLTRHVHGDTDINWLKGKKLPGLQKCPLYREHPIPTRLIADLPWRSPLVHRRSGVREALGSNLGTRGRGCVVVRLLARSRIFACGDRAGRCRWSAGFLGDLLFSPPFHYGASPYSPRFTLISSQDLDTTRLTPGHTGFDFRGGRSRIFHVGIVSGDAAGRRVYSPRFTLIGS</sequence>
<dbReference type="Proteomes" id="UP001159363">
    <property type="component" value="Chromosome 6"/>
</dbReference>
<evidence type="ECO:0000259" key="2">
    <source>
        <dbReference type="Pfam" id="PF21530"/>
    </source>
</evidence>
<dbReference type="PANTHER" id="PTHR10492">
    <property type="match status" value="1"/>
</dbReference>
<evidence type="ECO:0000313" key="3">
    <source>
        <dbReference type="EMBL" id="KAJ8879716.1"/>
    </source>
</evidence>
<protein>
    <recommendedName>
        <fullName evidence="2">DNA helicase Pif1-like 2B domain-containing protein</fullName>
    </recommendedName>
</protein>
<organism evidence="3 4">
    <name type="scientific">Dryococelus australis</name>
    <dbReference type="NCBI Taxonomy" id="614101"/>
    <lineage>
        <taxon>Eukaryota</taxon>
        <taxon>Metazoa</taxon>
        <taxon>Ecdysozoa</taxon>
        <taxon>Arthropoda</taxon>
        <taxon>Hexapoda</taxon>
        <taxon>Insecta</taxon>
        <taxon>Pterygota</taxon>
        <taxon>Neoptera</taxon>
        <taxon>Polyneoptera</taxon>
        <taxon>Phasmatodea</taxon>
        <taxon>Verophasmatodea</taxon>
        <taxon>Anareolatae</taxon>
        <taxon>Phasmatidae</taxon>
        <taxon>Eurycanthinae</taxon>
        <taxon>Dryococelus</taxon>
    </lineage>
</organism>
<dbReference type="InterPro" id="IPR027417">
    <property type="entry name" value="P-loop_NTPase"/>
</dbReference>
<dbReference type="EMBL" id="JARBHB010000007">
    <property type="protein sequence ID" value="KAJ8879716.1"/>
    <property type="molecule type" value="Genomic_DNA"/>
</dbReference>
<dbReference type="PANTHER" id="PTHR10492:SF57">
    <property type="entry name" value="ATP-DEPENDENT DNA HELICASE"/>
    <property type="match status" value="1"/>
</dbReference>
<name>A0ABQ9H601_9NEOP</name>
<evidence type="ECO:0000256" key="1">
    <source>
        <dbReference type="SAM" id="MobiDB-lite"/>
    </source>
</evidence>
<comment type="caution">
    <text evidence="3">The sequence shown here is derived from an EMBL/GenBank/DDBJ whole genome shotgun (WGS) entry which is preliminary data.</text>
</comment>
<evidence type="ECO:0000313" key="4">
    <source>
        <dbReference type="Proteomes" id="UP001159363"/>
    </source>
</evidence>
<feature type="region of interest" description="Disordered" evidence="1">
    <location>
        <begin position="604"/>
        <end position="658"/>
    </location>
</feature>
<keyword evidence="4" id="KW-1185">Reference proteome</keyword>
<proteinExistence type="predicted"/>
<dbReference type="Pfam" id="PF21530">
    <property type="entry name" value="Pif1_2B_dom"/>
    <property type="match status" value="1"/>
</dbReference>
<feature type="compositionally biased region" description="Polar residues" evidence="1">
    <location>
        <begin position="638"/>
        <end position="648"/>
    </location>
</feature>
<reference evidence="3 4" key="1">
    <citation type="submission" date="2023-02" db="EMBL/GenBank/DDBJ databases">
        <title>LHISI_Scaffold_Assembly.</title>
        <authorList>
            <person name="Stuart O.P."/>
            <person name="Cleave R."/>
            <person name="Magrath M.J.L."/>
            <person name="Mikheyev A.S."/>
        </authorList>
    </citation>
    <scope>NUCLEOTIDE SEQUENCE [LARGE SCALE GENOMIC DNA]</scope>
    <source>
        <strain evidence="3">Daus_M_001</strain>
        <tissue evidence="3">Leg muscle</tissue>
    </source>
</reference>